<dbReference type="OrthoDB" id="271595at2759"/>
<evidence type="ECO:0000256" key="2">
    <source>
        <dbReference type="ARBA" id="ARBA00022679"/>
    </source>
</evidence>
<dbReference type="PANTHER" id="PTHR13069:SF21">
    <property type="entry name" value="ALKYLATED DNA REPAIR PROTEIN ALKB HOMOLOG 8"/>
    <property type="match status" value="1"/>
</dbReference>
<dbReference type="InterPro" id="IPR051422">
    <property type="entry name" value="AlkB_tRNA_MeTrf/Diox"/>
</dbReference>
<dbReference type="Gene3D" id="3.40.50.150">
    <property type="entry name" value="Vaccinia Virus protein VP39"/>
    <property type="match status" value="1"/>
</dbReference>
<protein>
    <submittedName>
        <fullName evidence="5">tRNA (Uracil-5-)-methyltransferase TRM9</fullName>
    </submittedName>
</protein>
<dbReference type="GO" id="GO:0106335">
    <property type="term" value="F:tRNA (5-carboxymethyluridine(34)-5-O)-methyltransferase activity"/>
    <property type="evidence" value="ECO:0007669"/>
    <property type="project" value="TreeGrafter"/>
</dbReference>
<dbReference type="GO" id="GO:0002098">
    <property type="term" value="P:tRNA wobble uridine modification"/>
    <property type="evidence" value="ECO:0007669"/>
    <property type="project" value="TreeGrafter"/>
</dbReference>
<evidence type="ECO:0000313" key="6">
    <source>
        <dbReference type="Proteomes" id="UP000030816"/>
    </source>
</evidence>
<dbReference type="SUPFAM" id="SSF53335">
    <property type="entry name" value="S-adenosyl-L-methionine-dependent methyltransferases"/>
    <property type="match status" value="1"/>
</dbReference>
<dbReference type="STRING" id="1081103.A0A0B2X0C0"/>
<dbReference type="EMBL" id="AZHE01000001">
    <property type="protein sequence ID" value="KHO01987.1"/>
    <property type="molecule type" value="Genomic_DNA"/>
</dbReference>
<evidence type="ECO:0000256" key="1">
    <source>
        <dbReference type="ARBA" id="ARBA00022603"/>
    </source>
</evidence>
<dbReference type="GO" id="GO:0005634">
    <property type="term" value="C:nucleus"/>
    <property type="evidence" value="ECO:0007669"/>
    <property type="project" value="TreeGrafter"/>
</dbReference>
<dbReference type="GO" id="GO:0005737">
    <property type="term" value="C:cytoplasm"/>
    <property type="evidence" value="ECO:0007669"/>
    <property type="project" value="TreeGrafter"/>
</dbReference>
<keyword evidence="1 5" id="KW-0489">Methyltransferase</keyword>
<dbReference type="Proteomes" id="UP000030816">
    <property type="component" value="Unassembled WGS sequence"/>
</dbReference>
<dbReference type="Pfam" id="PF08241">
    <property type="entry name" value="Methyltransf_11"/>
    <property type="match status" value="1"/>
</dbReference>
<dbReference type="PANTHER" id="PTHR13069">
    <property type="entry name" value="ALKYLATED DNA REPAIR PROTEIN ALKB HOMOLOG 8"/>
    <property type="match status" value="1"/>
</dbReference>
<gene>
    <name evidence="5" type="ORF">MAM_00988</name>
</gene>
<comment type="caution">
    <text evidence="5">The sequence shown here is derived from an EMBL/GenBank/DDBJ whole genome shotgun (WGS) entry which is preliminary data.</text>
</comment>
<feature type="region of interest" description="Disordered" evidence="3">
    <location>
        <begin position="1"/>
        <end position="22"/>
    </location>
</feature>
<feature type="compositionally biased region" description="Pro residues" evidence="3">
    <location>
        <begin position="1"/>
        <end position="15"/>
    </location>
</feature>
<dbReference type="GO" id="GO:0030488">
    <property type="term" value="P:tRNA methylation"/>
    <property type="evidence" value="ECO:0007669"/>
    <property type="project" value="TreeGrafter"/>
</dbReference>
<evidence type="ECO:0000313" key="5">
    <source>
        <dbReference type="EMBL" id="KHO01987.1"/>
    </source>
</evidence>
<evidence type="ECO:0000256" key="3">
    <source>
        <dbReference type="SAM" id="MobiDB-lite"/>
    </source>
</evidence>
<keyword evidence="2 5" id="KW-0808">Transferase</keyword>
<sequence length="240" mass="26417">MPSSPSSPPPPPPPSSASASASYEQTHVHAVYEAIAPHFSATRHKPWPLVQRFLTALPPGSIGLDVGCGNGKYVPVNPALHVLACDRSPSLARLARAERAAEVLTAECLALPYRPASVDFAICIAVVHHLSTRARRRAALAQILRCLAPHGRALVYAWALEQRSSRRGWDESSRQDTLVPWVTRRGGPGPDETHHRYYHLFREGELEEDVVAAGGHVRDGGYERDNWWVVFGHPPSRDKE</sequence>
<dbReference type="GeneID" id="63735443"/>
<dbReference type="CDD" id="cd02440">
    <property type="entry name" value="AdoMet_MTases"/>
    <property type="match status" value="1"/>
</dbReference>
<dbReference type="InterPro" id="IPR013216">
    <property type="entry name" value="Methyltransf_11"/>
</dbReference>
<dbReference type="GO" id="GO:0000049">
    <property type="term" value="F:tRNA binding"/>
    <property type="evidence" value="ECO:0007669"/>
    <property type="project" value="TreeGrafter"/>
</dbReference>
<dbReference type="GO" id="GO:0008757">
    <property type="term" value="F:S-adenosylmethionine-dependent methyltransferase activity"/>
    <property type="evidence" value="ECO:0007669"/>
    <property type="project" value="InterPro"/>
</dbReference>
<organism evidence="5 6">
    <name type="scientific">Metarhizium album (strain ARSEF 1941)</name>
    <dbReference type="NCBI Taxonomy" id="1081103"/>
    <lineage>
        <taxon>Eukaryota</taxon>
        <taxon>Fungi</taxon>
        <taxon>Dikarya</taxon>
        <taxon>Ascomycota</taxon>
        <taxon>Pezizomycotina</taxon>
        <taxon>Sordariomycetes</taxon>
        <taxon>Hypocreomycetidae</taxon>
        <taxon>Hypocreales</taxon>
        <taxon>Clavicipitaceae</taxon>
        <taxon>Metarhizium</taxon>
    </lineage>
</organism>
<dbReference type="HOGENOM" id="CLU_029501_2_2_1"/>
<accession>A0A0B2X0C0</accession>
<keyword evidence="6" id="KW-1185">Reference proteome</keyword>
<dbReference type="AlphaFoldDB" id="A0A0B2X0C0"/>
<dbReference type="RefSeq" id="XP_040683052.1">
    <property type="nucleotide sequence ID" value="XM_040819787.1"/>
</dbReference>
<evidence type="ECO:0000259" key="4">
    <source>
        <dbReference type="Pfam" id="PF08241"/>
    </source>
</evidence>
<feature type="domain" description="Methyltransferase type 11" evidence="4">
    <location>
        <begin position="64"/>
        <end position="154"/>
    </location>
</feature>
<name>A0A0B2X0C0_METAS</name>
<proteinExistence type="predicted"/>
<reference evidence="5 6" key="1">
    <citation type="journal article" date="2014" name="Proc. Natl. Acad. Sci. U.S.A.">
        <title>Trajectory and genomic determinants of fungal-pathogen speciation and host adaptation.</title>
        <authorList>
            <person name="Hu X."/>
            <person name="Xiao G."/>
            <person name="Zheng P."/>
            <person name="Shang Y."/>
            <person name="Su Y."/>
            <person name="Zhang X."/>
            <person name="Liu X."/>
            <person name="Zhan S."/>
            <person name="St Leger R.J."/>
            <person name="Wang C."/>
        </authorList>
    </citation>
    <scope>NUCLEOTIDE SEQUENCE [LARGE SCALE GENOMIC DNA]</scope>
    <source>
        <strain evidence="5 6">ARSEF 1941</strain>
    </source>
</reference>
<dbReference type="InterPro" id="IPR029063">
    <property type="entry name" value="SAM-dependent_MTases_sf"/>
</dbReference>